<dbReference type="Pfam" id="PF02264">
    <property type="entry name" value="LamB"/>
    <property type="match status" value="1"/>
</dbReference>
<protein>
    <submittedName>
        <fullName evidence="11">Maltoporin</fullName>
    </submittedName>
</protein>
<keyword evidence="10" id="KW-0732">Signal</keyword>
<comment type="similarity">
    <text evidence="2">Belongs to the porin LamB (TC 1.B.3) family.</text>
</comment>
<comment type="caution">
    <text evidence="11">The sequence shown here is derived from an EMBL/GenBank/DDBJ whole genome shotgun (WGS) entry which is preliminary data.</text>
</comment>
<dbReference type="SUPFAM" id="SSF56935">
    <property type="entry name" value="Porins"/>
    <property type="match status" value="1"/>
</dbReference>
<evidence type="ECO:0000256" key="8">
    <source>
        <dbReference type="ARBA" id="ARBA00023136"/>
    </source>
</evidence>
<keyword evidence="6" id="KW-0406">Ion transport</keyword>
<organism evidence="11 12">
    <name type="scientific">Sphaerotilus mobilis</name>
    <dbReference type="NCBI Taxonomy" id="47994"/>
    <lineage>
        <taxon>Bacteria</taxon>
        <taxon>Pseudomonadati</taxon>
        <taxon>Pseudomonadota</taxon>
        <taxon>Betaproteobacteria</taxon>
        <taxon>Burkholderiales</taxon>
        <taxon>Sphaerotilaceae</taxon>
        <taxon>Sphaerotilus</taxon>
    </lineage>
</organism>
<keyword evidence="5" id="KW-0812">Transmembrane</keyword>
<reference evidence="11 12" key="1">
    <citation type="submission" date="2019-02" db="EMBL/GenBank/DDBJ databases">
        <title>Genomic Encyclopedia of Type Strains, Phase IV (KMG-IV): sequencing the most valuable type-strain genomes for metagenomic binning, comparative biology and taxonomic classification.</title>
        <authorList>
            <person name="Goeker M."/>
        </authorList>
    </citation>
    <scope>NUCLEOTIDE SEQUENCE [LARGE SCALE GENOMIC DNA]</scope>
    <source>
        <strain evidence="11 12">DSM 10617</strain>
    </source>
</reference>
<name>A0A4Q7LKL2_9BURK</name>
<dbReference type="GO" id="GO:0006811">
    <property type="term" value="P:monoatomic ion transport"/>
    <property type="evidence" value="ECO:0007669"/>
    <property type="project" value="UniProtKB-KW"/>
</dbReference>
<keyword evidence="9" id="KW-0998">Cell outer membrane</keyword>
<dbReference type="GO" id="GO:0015144">
    <property type="term" value="F:carbohydrate transmembrane transporter activity"/>
    <property type="evidence" value="ECO:0007669"/>
    <property type="project" value="TreeGrafter"/>
</dbReference>
<evidence type="ECO:0000256" key="2">
    <source>
        <dbReference type="ARBA" id="ARBA00007055"/>
    </source>
</evidence>
<dbReference type="RefSeq" id="WP_165396772.1">
    <property type="nucleotide sequence ID" value="NZ_SGWV01000009.1"/>
</dbReference>
<keyword evidence="8" id="KW-0472">Membrane</keyword>
<dbReference type="InterPro" id="IPR003192">
    <property type="entry name" value="Porin_LamB"/>
</dbReference>
<feature type="chain" id="PRO_5020203500" evidence="10">
    <location>
        <begin position="22"/>
        <end position="409"/>
    </location>
</feature>
<dbReference type="GO" id="GO:0015288">
    <property type="term" value="F:porin activity"/>
    <property type="evidence" value="ECO:0007669"/>
    <property type="project" value="UniProtKB-KW"/>
</dbReference>
<dbReference type="Gene3D" id="2.40.170.10">
    <property type="entry name" value="Porin, LamB type"/>
    <property type="match status" value="1"/>
</dbReference>
<dbReference type="PANTHER" id="PTHR38762:SF1">
    <property type="entry name" value="CRYPTIC OUTER MEMBRANE PORIN BGLH-RELATED"/>
    <property type="match status" value="1"/>
</dbReference>
<comment type="subcellular location">
    <subcellularLocation>
        <location evidence="1">Cell outer membrane</location>
        <topology evidence="1">Multi-pass membrane protein</topology>
    </subcellularLocation>
</comment>
<keyword evidence="4" id="KW-1134">Transmembrane beta strand</keyword>
<evidence type="ECO:0000256" key="5">
    <source>
        <dbReference type="ARBA" id="ARBA00022692"/>
    </source>
</evidence>
<evidence type="ECO:0000256" key="1">
    <source>
        <dbReference type="ARBA" id="ARBA00004571"/>
    </source>
</evidence>
<proteinExistence type="inferred from homology"/>
<accession>A0A4Q7LKL2</accession>
<evidence type="ECO:0000256" key="3">
    <source>
        <dbReference type="ARBA" id="ARBA00022448"/>
    </source>
</evidence>
<feature type="signal peptide" evidence="10">
    <location>
        <begin position="1"/>
        <end position="21"/>
    </location>
</feature>
<dbReference type="InterPro" id="IPR036998">
    <property type="entry name" value="Porin_LamB_sf"/>
</dbReference>
<dbReference type="GO" id="GO:0015774">
    <property type="term" value="P:polysaccharide transport"/>
    <property type="evidence" value="ECO:0007669"/>
    <property type="project" value="TreeGrafter"/>
</dbReference>
<evidence type="ECO:0000256" key="9">
    <source>
        <dbReference type="ARBA" id="ARBA00023237"/>
    </source>
</evidence>
<gene>
    <name evidence="11" type="ORF">EV685_2194</name>
</gene>
<evidence type="ECO:0000256" key="6">
    <source>
        <dbReference type="ARBA" id="ARBA00023065"/>
    </source>
</evidence>
<evidence type="ECO:0000313" key="12">
    <source>
        <dbReference type="Proteomes" id="UP000293433"/>
    </source>
</evidence>
<keyword evidence="12" id="KW-1185">Reference proteome</keyword>
<keyword evidence="3" id="KW-0813">Transport</keyword>
<evidence type="ECO:0000256" key="7">
    <source>
        <dbReference type="ARBA" id="ARBA00023114"/>
    </source>
</evidence>
<evidence type="ECO:0000256" key="10">
    <source>
        <dbReference type="SAM" id="SignalP"/>
    </source>
</evidence>
<dbReference type="Proteomes" id="UP000293433">
    <property type="component" value="Unassembled WGS sequence"/>
</dbReference>
<dbReference type="InterPro" id="IPR050286">
    <property type="entry name" value="G_neg_Bact_CarbUptk_Porin"/>
</dbReference>
<evidence type="ECO:0000256" key="4">
    <source>
        <dbReference type="ARBA" id="ARBA00022452"/>
    </source>
</evidence>
<dbReference type="EMBL" id="SGWV01000009">
    <property type="protein sequence ID" value="RZS54712.1"/>
    <property type="molecule type" value="Genomic_DNA"/>
</dbReference>
<evidence type="ECO:0000313" key="11">
    <source>
        <dbReference type="EMBL" id="RZS54712.1"/>
    </source>
</evidence>
<keyword evidence="7" id="KW-0626">Porin</keyword>
<dbReference type="GO" id="GO:0009279">
    <property type="term" value="C:cell outer membrane"/>
    <property type="evidence" value="ECO:0007669"/>
    <property type="project" value="UniProtKB-SubCell"/>
</dbReference>
<sequence length="409" mass="44042">MQKRFVLLPMALAIAGVMASAGVRAEGIEYHGYTRIQAGGTTEGGNLQCFSGAYPVRSKYRLGNECDNYSEHSIGLGFGDTNDVWAKYHLTLALQDKGSEPDNTIGDSFNMLHRENFFEAGGFFSAGALENAKVWVGKRFYNRHDIHMSDYYYWTNNGVGGGIEEIQAGPAKLSLAYMQNSPNANAVNDLNAKRYSLRFYDISLGEKTKLEGELVAIKGSTAGTTPAGSGQALFLKLAQDGVLGGFNHIAVVLGKDAGGNGFEWLPTYAGGGEADSKSFRIHDHLYFDFKGTNITGMATASYAEVKPGTGDKQTWISYGVRPQYNFTKNFSIAAEVGRDQGKQGASKPTMTKLTIAPQLALAAGAWARPVLRGFVTHAKWNGDNGTVANGVFGAKKAGTSFGVQAEAWW</sequence>
<dbReference type="GO" id="GO:0046930">
    <property type="term" value="C:pore complex"/>
    <property type="evidence" value="ECO:0007669"/>
    <property type="project" value="UniProtKB-KW"/>
</dbReference>
<dbReference type="PANTHER" id="PTHR38762">
    <property type="entry name" value="CRYPTIC OUTER MEMBRANE PORIN BGLH-RELATED"/>
    <property type="match status" value="1"/>
</dbReference>
<dbReference type="AlphaFoldDB" id="A0A4Q7LKL2"/>